<dbReference type="PANTHER" id="PTHR11913">
    <property type="entry name" value="COFILIN-RELATED"/>
    <property type="match status" value="1"/>
</dbReference>
<dbReference type="STRING" id="65357.A0A024G5V2"/>
<comment type="similarity">
    <text evidence="1">Belongs to the actin-binding proteins ADF family.</text>
</comment>
<evidence type="ECO:0000313" key="4">
    <source>
        <dbReference type="EMBL" id="CCI42042.1"/>
    </source>
</evidence>
<proteinExistence type="inferred from homology"/>
<dbReference type="EMBL" id="CAIX01000028">
    <property type="protein sequence ID" value="CCI42042.1"/>
    <property type="molecule type" value="Genomic_DNA"/>
</dbReference>
<dbReference type="PROSITE" id="PS51263">
    <property type="entry name" value="ADF_H"/>
    <property type="match status" value="1"/>
</dbReference>
<dbReference type="CDD" id="cd11286">
    <property type="entry name" value="ADF_cofilin_like"/>
    <property type="match status" value="1"/>
</dbReference>
<dbReference type="GO" id="GO:0015629">
    <property type="term" value="C:actin cytoskeleton"/>
    <property type="evidence" value="ECO:0007669"/>
    <property type="project" value="InterPro"/>
</dbReference>
<reference evidence="4 5" key="1">
    <citation type="submission" date="2012-05" db="EMBL/GenBank/DDBJ databases">
        <title>Recombination and specialization in a pathogen metapopulation.</title>
        <authorList>
            <person name="Gardiner A."/>
            <person name="Kemen E."/>
            <person name="Schultz-Larsen T."/>
            <person name="MacLean D."/>
            <person name="Van Oosterhout C."/>
            <person name="Jones J.D.G."/>
        </authorList>
    </citation>
    <scope>NUCLEOTIDE SEQUENCE [LARGE SCALE GENOMIC DNA]</scope>
    <source>
        <strain evidence="4 5">Ac Nc2</strain>
    </source>
</reference>
<keyword evidence="5" id="KW-1185">Reference proteome</keyword>
<evidence type="ECO:0000313" key="5">
    <source>
        <dbReference type="Proteomes" id="UP000053237"/>
    </source>
</evidence>
<dbReference type="AlphaFoldDB" id="A0A024G5V2"/>
<gene>
    <name evidence="4" type="ORF">BN9_028260</name>
</gene>
<dbReference type="OrthoDB" id="10249245at2759"/>
<comment type="caution">
    <text evidence="4">The sequence shown here is derived from an EMBL/GenBank/DDBJ whole genome shotgun (WGS) entry which is preliminary data.</text>
</comment>
<sequence>MATSVQLTDDVMTQFEAFKMRKGRICRYIVFTLDKHGVIKVEVEGGDKDGYEQFTDHLKEIQDGCRYALYDMTYKTADNREGSKIVFFSWSPETAPVKSKMLYASSKAAIIRQFEGVDTVVHATDLSELDEECVKSRFCK</sequence>
<dbReference type="Proteomes" id="UP000053237">
    <property type="component" value="Unassembled WGS sequence"/>
</dbReference>
<dbReference type="InterPro" id="IPR017904">
    <property type="entry name" value="ADF/Cofilin"/>
</dbReference>
<evidence type="ECO:0000256" key="1">
    <source>
        <dbReference type="ARBA" id="ARBA00006844"/>
    </source>
</evidence>
<keyword evidence="2" id="KW-0009">Actin-binding</keyword>
<feature type="domain" description="ADF-H" evidence="3">
    <location>
        <begin position="2"/>
        <end position="139"/>
    </location>
</feature>
<dbReference type="InParanoid" id="A0A024G5V2"/>
<dbReference type="InterPro" id="IPR002108">
    <property type="entry name" value="ADF-H"/>
</dbReference>
<dbReference type="InterPro" id="IPR029006">
    <property type="entry name" value="ADF-H/Gelsolin-like_dom_sf"/>
</dbReference>
<dbReference type="Gene3D" id="3.40.20.10">
    <property type="entry name" value="Severin"/>
    <property type="match status" value="1"/>
</dbReference>
<dbReference type="GO" id="GO:0030042">
    <property type="term" value="P:actin filament depolymerization"/>
    <property type="evidence" value="ECO:0007669"/>
    <property type="project" value="InterPro"/>
</dbReference>
<dbReference type="SMART" id="SM00102">
    <property type="entry name" value="ADF"/>
    <property type="match status" value="1"/>
</dbReference>
<dbReference type="SUPFAM" id="SSF55753">
    <property type="entry name" value="Actin depolymerizing proteins"/>
    <property type="match status" value="1"/>
</dbReference>
<accession>A0A024G5V2</accession>
<dbReference type="Pfam" id="PF00241">
    <property type="entry name" value="Cofilin_ADF"/>
    <property type="match status" value="1"/>
</dbReference>
<dbReference type="GO" id="GO:0003779">
    <property type="term" value="F:actin binding"/>
    <property type="evidence" value="ECO:0007669"/>
    <property type="project" value="UniProtKB-KW"/>
</dbReference>
<evidence type="ECO:0000256" key="2">
    <source>
        <dbReference type="ARBA" id="ARBA00023203"/>
    </source>
</evidence>
<name>A0A024G5V2_9STRA</name>
<dbReference type="FunCoup" id="A0A024G5V2">
    <property type="interactions" value="100"/>
</dbReference>
<protein>
    <recommendedName>
        <fullName evidence="3">ADF-H domain-containing protein</fullName>
    </recommendedName>
</protein>
<evidence type="ECO:0000259" key="3">
    <source>
        <dbReference type="PROSITE" id="PS51263"/>
    </source>
</evidence>
<organism evidence="4 5">
    <name type="scientific">Albugo candida</name>
    <dbReference type="NCBI Taxonomy" id="65357"/>
    <lineage>
        <taxon>Eukaryota</taxon>
        <taxon>Sar</taxon>
        <taxon>Stramenopiles</taxon>
        <taxon>Oomycota</taxon>
        <taxon>Peronosporomycetes</taxon>
        <taxon>Albuginales</taxon>
        <taxon>Albuginaceae</taxon>
        <taxon>Albugo</taxon>
    </lineage>
</organism>